<protein>
    <submittedName>
        <fullName evidence="2">Uncharacterized protein</fullName>
    </submittedName>
</protein>
<dbReference type="Proteomes" id="UP000261580">
    <property type="component" value="Unassembled WGS sequence"/>
</dbReference>
<keyword evidence="3" id="KW-1185">Reference proteome</keyword>
<proteinExistence type="predicted"/>
<name>A0A3Q4G4W5_NEOBR</name>
<organism evidence="2 3">
    <name type="scientific">Neolamprologus brichardi</name>
    <name type="common">Fairy cichlid</name>
    <name type="synonym">Lamprologus brichardi</name>
    <dbReference type="NCBI Taxonomy" id="32507"/>
    <lineage>
        <taxon>Eukaryota</taxon>
        <taxon>Metazoa</taxon>
        <taxon>Chordata</taxon>
        <taxon>Craniata</taxon>
        <taxon>Vertebrata</taxon>
        <taxon>Euteleostomi</taxon>
        <taxon>Actinopterygii</taxon>
        <taxon>Neopterygii</taxon>
        <taxon>Teleostei</taxon>
        <taxon>Neoteleostei</taxon>
        <taxon>Acanthomorphata</taxon>
        <taxon>Ovalentaria</taxon>
        <taxon>Cichlomorphae</taxon>
        <taxon>Cichliformes</taxon>
        <taxon>Cichlidae</taxon>
        <taxon>African cichlids</taxon>
        <taxon>Pseudocrenilabrinae</taxon>
        <taxon>Lamprologini</taxon>
        <taxon>Neolamprologus</taxon>
    </lineage>
</organism>
<keyword evidence="1" id="KW-0472">Membrane</keyword>
<accession>A0A3Q4G4W5</accession>
<dbReference type="AlphaFoldDB" id="A0A3Q4G4W5"/>
<dbReference type="STRING" id="32507.ENSNBRP00000001108"/>
<sequence>MVRKKSSFILCGAFLFVAWNALLLLYLWGRPPMGQVNLAGEVIRLAEEVEIQLDTQKKLLKQIESHRAVWARQKEIGKKQTDNIKEVNPIAWCIMPGSSLTRSNQTFAAGGLVPLNTDQNASSGIN</sequence>
<dbReference type="GeneTree" id="ENSGT00940000180533"/>
<evidence type="ECO:0000313" key="2">
    <source>
        <dbReference type="Ensembl" id="ENSNBRP00000001108.1"/>
    </source>
</evidence>
<dbReference type="Bgee" id="ENSNBRG00000000941">
    <property type="expression patterns" value="Expressed in blood and 7 other cell types or tissues"/>
</dbReference>
<keyword evidence="1" id="KW-0812">Transmembrane</keyword>
<evidence type="ECO:0000256" key="1">
    <source>
        <dbReference type="SAM" id="Phobius"/>
    </source>
</evidence>
<reference evidence="2" key="2">
    <citation type="submission" date="2025-09" db="UniProtKB">
        <authorList>
            <consortium name="Ensembl"/>
        </authorList>
    </citation>
    <scope>IDENTIFICATION</scope>
</reference>
<reference evidence="2" key="1">
    <citation type="submission" date="2025-08" db="UniProtKB">
        <authorList>
            <consortium name="Ensembl"/>
        </authorList>
    </citation>
    <scope>IDENTIFICATION</scope>
</reference>
<dbReference type="Ensembl" id="ENSNBRT00000001162.1">
    <property type="protein sequence ID" value="ENSNBRP00000001108.1"/>
    <property type="gene ID" value="ENSNBRG00000000941.1"/>
</dbReference>
<evidence type="ECO:0000313" key="3">
    <source>
        <dbReference type="Proteomes" id="UP000261580"/>
    </source>
</evidence>
<feature type="transmembrane region" description="Helical" evidence="1">
    <location>
        <begin position="7"/>
        <end position="28"/>
    </location>
</feature>
<keyword evidence="1" id="KW-1133">Transmembrane helix</keyword>